<reference evidence="3" key="1">
    <citation type="submission" date="2018-05" db="EMBL/GenBank/DDBJ databases">
        <authorList>
            <person name="Du Z."/>
            <person name="Wang X."/>
        </authorList>
    </citation>
    <scope>NUCLEOTIDE SEQUENCE [LARGE SCALE GENOMIC DNA]</scope>
    <source>
        <strain evidence="3">WDS4C29</strain>
    </source>
</reference>
<comment type="caution">
    <text evidence="2">The sequence shown here is derived from an EMBL/GenBank/DDBJ whole genome shotgun (WGS) entry which is preliminary data.</text>
</comment>
<feature type="signal peptide" evidence="1">
    <location>
        <begin position="1"/>
        <end position="17"/>
    </location>
</feature>
<evidence type="ECO:0000313" key="3">
    <source>
        <dbReference type="Proteomes" id="UP000245293"/>
    </source>
</evidence>
<organism evidence="2 3">
    <name type="scientific">Salibaculum griseiflavum</name>
    <dbReference type="NCBI Taxonomy" id="1914409"/>
    <lineage>
        <taxon>Bacteria</taxon>
        <taxon>Pseudomonadati</taxon>
        <taxon>Pseudomonadota</taxon>
        <taxon>Alphaproteobacteria</taxon>
        <taxon>Rhodobacterales</taxon>
        <taxon>Roseobacteraceae</taxon>
        <taxon>Salibaculum</taxon>
    </lineage>
</organism>
<dbReference type="AlphaFoldDB" id="A0A2V1P2B3"/>
<sequence>MRAATAVGLLCAMPALAQQEADPEAVAAMTRAIEEAGCVVTVENGDEIMAASGLAPEQVNAVIAQLYASGALTLQQDSSAKLTNEACP</sequence>
<accession>A0A2V1P2B3</accession>
<proteinExistence type="predicted"/>
<keyword evidence="1" id="KW-0732">Signal</keyword>
<name>A0A2V1P2B3_9RHOB</name>
<evidence type="ECO:0000313" key="2">
    <source>
        <dbReference type="EMBL" id="PWG16661.1"/>
    </source>
</evidence>
<keyword evidence="3" id="KW-1185">Reference proteome</keyword>
<feature type="chain" id="PRO_5015967270" evidence="1">
    <location>
        <begin position="18"/>
        <end position="88"/>
    </location>
</feature>
<protein>
    <submittedName>
        <fullName evidence="2">Uncharacterized protein</fullName>
    </submittedName>
</protein>
<dbReference type="EMBL" id="QETF01000011">
    <property type="protein sequence ID" value="PWG16661.1"/>
    <property type="molecule type" value="Genomic_DNA"/>
</dbReference>
<dbReference type="OrthoDB" id="7870790at2"/>
<evidence type="ECO:0000256" key="1">
    <source>
        <dbReference type="SAM" id="SignalP"/>
    </source>
</evidence>
<gene>
    <name evidence="2" type="ORF">DFK10_10820</name>
</gene>
<dbReference type="Proteomes" id="UP000245293">
    <property type="component" value="Unassembled WGS sequence"/>
</dbReference>